<dbReference type="SUPFAM" id="SSF55331">
    <property type="entry name" value="Tautomerase/MIF"/>
    <property type="match status" value="1"/>
</dbReference>
<organism evidence="4 5">
    <name type="scientific">Heliobacterium mobile</name>
    <name type="common">Heliobacillus mobilis</name>
    <dbReference type="NCBI Taxonomy" id="28064"/>
    <lineage>
        <taxon>Bacteria</taxon>
        <taxon>Bacillati</taxon>
        <taxon>Bacillota</taxon>
        <taxon>Clostridia</taxon>
        <taxon>Eubacteriales</taxon>
        <taxon>Heliobacteriaceae</taxon>
        <taxon>Heliobacterium</taxon>
    </lineage>
</organism>
<name>A0A6I3SKZ2_HELMO</name>
<dbReference type="AlphaFoldDB" id="A0A6I3SKZ2"/>
<dbReference type="InterPro" id="IPR004370">
    <property type="entry name" value="4-OT-like_dom"/>
</dbReference>
<proteinExistence type="inferred from homology"/>
<gene>
    <name evidence="4" type="ORF">GJ688_09270</name>
</gene>
<dbReference type="NCBIfam" id="NF041920">
    <property type="entry name" value="DmpI"/>
    <property type="match status" value="1"/>
</dbReference>
<dbReference type="InterPro" id="IPR014347">
    <property type="entry name" value="Tautomerase/MIF_sf"/>
</dbReference>
<keyword evidence="5" id="KW-1185">Reference proteome</keyword>
<evidence type="ECO:0000313" key="5">
    <source>
        <dbReference type="Proteomes" id="UP000430670"/>
    </source>
</evidence>
<dbReference type="PANTHER" id="PTHR35530:SF1">
    <property type="entry name" value="2-HYDROXYMUCONATE TAUTOMERASE"/>
    <property type="match status" value="1"/>
</dbReference>
<reference evidence="4 5" key="1">
    <citation type="submission" date="2019-11" db="EMBL/GenBank/DDBJ databases">
        <title>Whole-genome sequence of a the green, strictly anaerobic photosynthetic bacterium Heliobacillus mobilis DSM 6151.</title>
        <authorList>
            <person name="Kyndt J.A."/>
            <person name="Meyer T.E."/>
        </authorList>
    </citation>
    <scope>NUCLEOTIDE SEQUENCE [LARGE SCALE GENOMIC DNA]</scope>
    <source>
        <strain evidence="4 5">DSM 6151</strain>
    </source>
</reference>
<evidence type="ECO:0000259" key="3">
    <source>
        <dbReference type="Pfam" id="PF01361"/>
    </source>
</evidence>
<evidence type="ECO:0000256" key="1">
    <source>
        <dbReference type="ARBA" id="ARBA00006723"/>
    </source>
</evidence>
<evidence type="ECO:0000256" key="2">
    <source>
        <dbReference type="ARBA" id="ARBA00023235"/>
    </source>
</evidence>
<feature type="domain" description="4-oxalocrotonate tautomerase-like" evidence="3">
    <location>
        <begin position="4"/>
        <end position="59"/>
    </location>
</feature>
<dbReference type="GO" id="GO:0016853">
    <property type="term" value="F:isomerase activity"/>
    <property type="evidence" value="ECO:0007669"/>
    <property type="project" value="UniProtKB-KW"/>
</dbReference>
<dbReference type="Gene3D" id="3.30.429.10">
    <property type="entry name" value="Macrophage Migration Inhibitory Factor"/>
    <property type="match status" value="1"/>
</dbReference>
<dbReference type="EMBL" id="WNKU01000009">
    <property type="protein sequence ID" value="MTV49167.1"/>
    <property type="molecule type" value="Genomic_DNA"/>
</dbReference>
<keyword evidence="2" id="KW-0413">Isomerase</keyword>
<dbReference type="PANTHER" id="PTHR35530">
    <property type="entry name" value="TAUTOMERASE-RELATED"/>
    <property type="match status" value="1"/>
</dbReference>
<comment type="similarity">
    <text evidence="1">Belongs to the 4-oxalocrotonate tautomerase family.</text>
</comment>
<protein>
    <submittedName>
        <fullName evidence="4">4-oxalocrotonate tautomerase</fullName>
    </submittedName>
</protein>
<dbReference type="Pfam" id="PF01361">
    <property type="entry name" value="Tautomerase"/>
    <property type="match status" value="1"/>
</dbReference>
<dbReference type="Proteomes" id="UP000430670">
    <property type="component" value="Unassembled WGS sequence"/>
</dbReference>
<evidence type="ECO:0000313" key="4">
    <source>
        <dbReference type="EMBL" id="MTV49167.1"/>
    </source>
</evidence>
<comment type="caution">
    <text evidence="4">The sequence shown here is derived from an EMBL/GenBank/DDBJ whole genome shotgun (WGS) entry which is preliminary data.</text>
</comment>
<accession>A0A6I3SKZ2</accession>
<dbReference type="RefSeq" id="WP_170291832.1">
    <property type="nucleotide sequence ID" value="NZ_WNKU01000009.1"/>
</dbReference>
<sequence length="63" mass="6903">MPFIQLEAGKISTEQKEKLIVGLTKVASETLGIAEDKFIVLLKENDLDNWGTGGKMLSKVLGR</sequence>